<keyword evidence="3" id="KW-0328">Glycosyltransferase</keyword>
<evidence type="ECO:0000256" key="5">
    <source>
        <dbReference type="ARBA" id="ARBA00022692"/>
    </source>
</evidence>
<keyword evidence="8" id="KW-0472">Membrane</keyword>
<sequence length="476" mass="53930">MAAWMTLCAATAAALALALLLLLWRRARPSGARSHRVAVVVLGDLGRSPRMQYHALSLARRGRRVAFLGYSGTKPHSQILHHENIQMVPMTEFKAWQAGPKVFQYILKVLVQSAQLFYTMLKIDQPGYVLLQNPPGLPSIAVTWLICLLWNSKFIIDWHNYGYTIMSLTHGKGHPIVRIAKWYEEFFGRLANDSICVTNAMKEDLQAQCNIRAITLYDKPASFFKETALSDQHALFVRLAKDHPPFKAPLGTEPSLLDDHEKSAFTQLDVRTGNVTQCPGRPALLVSSTSWTEDEDFSILLRALEEYEQYLRDGAKLPPLVCVITGKGPLKGYYNKLMATLHFEHIQICTPWLEAEDYPLLLGSADLGVCLHKSSSGLDLPMKVVDMFGCCLPVCAVHFQCLHELVKHGVNGLIFKDSRELAEQLKMLFWEFPSVESKLHLFRQNLRSAKQLWWEESWEQAVFPLFNDGLTDNHRS</sequence>
<dbReference type="Pfam" id="PF13692">
    <property type="entry name" value="Glyco_trans_1_4"/>
    <property type="match status" value="1"/>
</dbReference>
<comment type="pathway">
    <text evidence="2">Protein modification; protein glycosylation.</text>
</comment>
<evidence type="ECO:0000256" key="1">
    <source>
        <dbReference type="ARBA" id="ARBA00004389"/>
    </source>
</evidence>
<dbReference type="Gene3D" id="3.40.50.2000">
    <property type="entry name" value="Glycogen Phosphorylase B"/>
    <property type="match status" value="1"/>
</dbReference>
<dbReference type="GeneID" id="110085605"/>
<evidence type="ECO:0000256" key="9">
    <source>
        <dbReference type="SAM" id="SignalP"/>
    </source>
</evidence>
<organism evidence="10 11">
    <name type="scientific">Pogona vitticeps</name>
    <name type="common">central bearded dragon</name>
    <dbReference type="NCBI Taxonomy" id="103695"/>
    <lineage>
        <taxon>Eukaryota</taxon>
        <taxon>Metazoa</taxon>
        <taxon>Chordata</taxon>
        <taxon>Craniata</taxon>
        <taxon>Vertebrata</taxon>
        <taxon>Euteleostomi</taxon>
        <taxon>Lepidosauria</taxon>
        <taxon>Squamata</taxon>
        <taxon>Bifurcata</taxon>
        <taxon>Unidentata</taxon>
        <taxon>Episquamata</taxon>
        <taxon>Toxicofera</taxon>
        <taxon>Iguania</taxon>
        <taxon>Acrodonta</taxon>
        <taxon>Agamidae</taxon>
        <taxon>Amphibolurinae</taxon>
        <taxon>Pogona</taxon>
    </lineage>
</organism>
<gene>
    <name evidence="11" type="primary">ALG1</name>
</gene>
<evidence type="ECO:0000256" key="7">
    <source>
        <dbReference type="ARBA" id="ARBA00022989"/>
    </source>
</evidence>
<evidence type="ECO:0000256" key="6">
    <source>
        <dbReference type="ARBA" id="ARBA00022824"/>
    </source>
</evidence>
<reference evidence="11" key="1">
    <citation type="submission" date="2025-08" db="UniProtKB">
        <authorList>
            <consortium name="RefSeq"/>
        </authorList>
    </citation>
    <scope>IDENTIFICATION</scope>
</reference>
<keyword evidence="4" id="KW-0808">Transferase</keyword>
<evidence type="ECO:0000313" key="11">
    <source>
        <dbReference type="RefSeq" id="XP_072838421.1"/>
    </source>
</evidence>
<keyword evidence="7" id="KW-1133">Transmembrane helix</keyword>
<dbReference type="InterPro" id="IPR026051">
    <property type="entry name" value="ALG1-like"/>
</dbReference>
<feature type="signal peptide" evidence="9">
    <location>
        <begin position="1"/>
        <end position="29"/>
    </location>
</feature>
<dbReference type="Proteomes" id="UP001652642">
    <property type="component" value="Chromosome 13"/>
</dbReference>
<keyword evidence="9" id="KW-0732">Signal</keyword>
<dbReference type="PANTHER" id="PTHR13036">
    <property type="entry name" value="BETA1,4 MANNOSYLTRANSFERASE"/>
    <property type="match status" value="1"/>
</dbReference>
<evidence type="ECO:0000256" key="8">
    <source>
        <dbReference type="ARBA" id="ARBA00023136"/>
    </source>
</evidence>
<evidence type="ECO:0000313" key="10">
    <source>
        <dbReference type="Proteomes" id="UP001652642"/>
    </source>
</evidence>
<dbReference type="PANTHER" id="PTHR13036:SF0">
    <property type="entry name" value="CHITOBIOSYLDIPHOSPHODOLICHOL BETA-MANNOSYLTRANSFERASE"/>
    <property type="match status" value="1"/>
</dbReference>
<comment type="subcellular location">
    <subcellularLocation>
        <location evidence="1">Endoplasmic reticulum membrane</location>
        <topology evidence="1">Single-pass membrane protein</topology>
    </subcellularLocation>
</comment>
<keyword evidence="5" id="KW-0812">Transmembrane</keyword>
<proteinExistence type="predicted"/>
<dbReference type="CDD" id="cd03816">
    <property type="entry name" value="GT33_ALG1-like"/>
    <property type="match status" value="1"/>
</dbReference>
<protein>
    <submittedName>
        <fullName evidence="11">Chitobiosyldiphosphodolichol beta-mannosyltransferase</fullName>
    </submittedName>
</protein>
<evidence type="ECO:0000256" key="3">
    <source>
        <dbReference type="ARBA" id="ARBA00022676"/>
    </source>
</evidence>
<keyword evidence="6" id="KW-0256">Endoplasmic reticulum</keyword>
<dbReference type="SUPFAM" id="SSF53756">
    <property type="entry name" value="UDP-Glycosyltransferase/glycogen phosphorylase"/>
    <property type="match status" value="1"/>
</dbReference>
<name>A0ABM5EZ45_9SAUR</name>
<evidence type="ECO:0000256" key="4">
    <source>
        <dbReference type="ARBA" id="ARBA00022679"/>
    </source>
</evidence>
<keyword evidence="10" id="KW-1185">Reference proteome</keyword>
<evidence type="ECO:0000256" key="2">
    <source>
        <dbReference type="ARBA" id="ARBA00004922"/>
    </source>
</evidence>
<dbReference type="RefSeq" id="XP_072838421.1">
    <property type="nucleotide sequence ID" value="XM_072982320.1"/>
</dbReference>
<accession>A0ABM5EZ45</accession>
<feature type="chain" id="PRO_5046059590" evidence="9">
    <location>
        <begin position="30"/>
        <end position="476"/>
    </location>
</feature>